<dbReference type="InParanoid" id="I4YCK9"/>
<protein>
    <submittedName>
        <fullName evidence="2">Uncharacterized protein</fullName>
    </submittedName>
</protein>
<dbReference type="GeneID" id="18472677"/>
<accession>I4YCK9</accession>
<dbReference type="HOGENOM" id="CLU_092551_0_0_1"/>
<evidence type="ECO:0000313" key="3">
    <source>
        <dbReference type="Proteomes" id="UP000005242"/>
    </source>
</evidence>
<organism evidence="2 3">
    <name type="scientific">Wallemia mellicola (strain ATCC MYA-4683 / CBS 633.66)</name>
    <name type="common">Wallemia sebi (CBS 633.66)</name>
    <dbReference type="NCBI Taxonomy" id="671144"/>
    <lineage>
        <taxon>Eukaryota</taxon>
        <taxon>Fungi</taxon>
        <taxon>Dikarya</taxon>
        <taxon>Basidiomycota</taxon>
        <taxon>Wallemiomycotina</taxon>
        <taxon>Wallemiomycetes</taxon>
        <taxon>Wallemiales</taxon>
        <taxon>Wallemiaceae</taxon>
        <taxon>Wallemia</taxon>
    </lineage>
</organism>
<dbReference type="RefSeq" id="XP_006958385.1">
    <property type="nucleotide sequence ID" value="XM_006958323.1"/>
</dbReference>
<proteinExistence type="predicted"/>
<sequence length="184" mass="21289">MGMSGYNHRNNSSSSPSSAGRFSHAILSSSPLAPQDAADPKKRLWKERFKSQQLRKIARAKDVDSTRMNSKQLFNLDEVDDEEDDFLGDRIMDKMTESDYNKFLRREERKYDIHVGSDYDPLEFWSDAGEDIPEDLEEMVEIPSEEDDFDDLFNDAELDALYDDYLAKNTQNTSNREDTSMDMS</sequence>
<reference evidence="2 3" key="1">
    <citation type="journal article" date="2012" name="Fungal Genet. Biol.">
        <title>The genome of the xerotolerant mold Wallemia sebi reveals adaptations to osmotic stress and suggests cryptic sexual reproduction.</title>
        <authorList>
            <person name="Padamsee M."/>
            <person name="Kumar T.K.A."/>
            <person name="Riley R."/>
            <person name="Binder M."/>
            <person name="Boyd A."/>
            <person name="Calvo A.M."/>
            <person name="Furukawa K."/>
            <person name="Hesse C."/>
            <person name="Hohmann S."/>
            <person name="James T.Y."/>
            <person name="LaButti K."/>
            <person name="Lapidus A."/>
            <person name="Lindquist E."/>
            <person name="Lucas S."/>
            <person name="Miller K."/>
            <person name="Shantappa S."/>
            <person name="Grigoriev I.V."/>
            <person name="Hibbett D.S."/>
            <person name="McLaughlin D.J."/>
            <person name="Spatafora J.W."/>
            <person name="Aime M.C."/>
        </authorList>
    </citation>
    <scope>NUCLEOTIDE SEQUENCE [LARGE SCALE GENOMIC DNA]</scope>
    <source>
        <strain evidence="3">ATCC MYA-4683 / CBS 633.66</strain>
    </source>
</reference>
<gene>
    <name evidence="2" type="ORF">WALSEDRAFT_54511</name>
</gene>
<evidence type="ECO:0000256" key="1">
    <source>
        <dbReference type="SAM" id="MobiDB-lite"/>
    </source>
</evidence>
<dbReference type="EMBL" id="JH668231">
    <property type="protein sequence ID" value="EIM21701.1"/>
    <property type="molecule type" value="Genomic_DNA"/>
</dbReference>
<evidence type="ECO:0000313" key="2">
    <source>
        <dbReference type="EMBL" id="EIM21701.1"/>
    </source>
</evidence>
<feature type="region of interest" description="Disordered" evidence="1">
    <location>
        <begin position="1"/>
        <end position="44"/>
    </location>
</feature>
<name>I4YCK9_WALMC</name>
<dbReference type="OMA" id="FWSETEE"/>
<dbReference type="AlphaFoldDB" id="I4YCK9"/>
<keyword evidence="3" id="KW-1185">Reference proteome</keyword>
<dbReference type="Proteomes" id="UP000005242">
    <property type="component" value="Unassembled WGS sequence"/>
</dbReference>
<dbReference type="OrthoDB" id="3361859at2759"/>
<dbReference type="KEGG" id="wse:WALSEDRAFT_54511"/>